<proteinExistence type="predicted"/>
<reference evidence="2" key="1">
    <citation type="journal article" date="2023" name="Science">
        <title>Genome structures resolve the early diversification of teleost fishes.</title>
        <authorList>
            <person name="Parey E."/>
            <person name="Louis A."/>
            <person name="Montfort J."/>
            <person name="Bouchez O."/>
            <person name="Roques C."/>
            <person name="Iampietro C."/>
            <person name="Lluch J."/>
            <person name="Castinel A."/>
            <person name="Donnadieu C."/>
            <person name="Desvignes T."/>
            <person name="Floi Bucao C."/>
            <person name="Jouanno E."/>
            <person name="Wen M."/>
            <person name="Mejri S."/>
            <person name="Dirks R."/>
            <person name="Jansen H."/>
            <person name="Henkel C."/>
            <person name="Chen W.J."/>
            <person name="Zahm M."/>
            <person name="Cabau C."/>
            <person name="Klopp C."/>
            <person name="Thompson A.W."/>
            <person name="Robinson-Rechavi M."/>
            <person name="Braasch I."/>
            <person name="Lecointre G."/>
            <person name="Bobe J."/>
            <person name="Postlethwait J.H."/>
            <person name="Berthelot C."/>
            <person name="Roest Crollius H."/>
            <person name="Guiguen Y."/>
        </authorList>
    </citation>
    <scope>NUCLEOTIDE SEQUENCE</scope>
    <source>
        <strain evidence="2">NC1722</strain>
    </source>
</reference>
<keyword evidence="3" id="KW-1185">Reference proteome</keyword>
<gene>
    <name evidence="2" type="ORF">AAFF_G00154440</name>
</gene>
<organism evidence="2 3">
    <name type="scientific">Aldrovandia affinis</name>
    <dbReference type="NCBI Taxonomy" id="143900"/>
    <lineage>
        <taxon>Eukaryota</taxon>
        <taxon>Metazoa</taxon>
        <taxon>Chordata</taxon>
        <taxon>Craniata</taxon>
        <taxon>Vertebrata</taxon>
        <taxon>Euteleostomi</taxon>
        <taxon>Actinopterygii</taxon>
        <taxon>Neopterygii</taxon>
        <taxon>Teleostei</taxon>
        <taxon>Notacanthiformes</taxon>
        <taxon>Halosauridae</taxon>
        <taxon>Aldrovandia</taxon>
    </lineage>
</organism>
<evidence type="ECO:0000256" key="1">
    <source>
        <dbReference type="SAM" id="MobiDB-lite"/>
    </source>
</evidence>
<evidence type="ECO:0000313" key="2">
    <source>
        <dbReference type="EMBL" id="KAJ8411806.1"/>
    </source>
</evidence>
<name>A0AAD7WW61_9TELE</name>
<accession>A0AAD7WW61</accession>
<dbReference type="AlphaFoldDB" id="A0AAD7WW61"/>
<dbReference type="EMBL" id="JAINUG010000021">
    <property type="protein sequence ID" value="KAJ8411806.1"/>
    <property type="molecule type" value="Genomic_DNA"/>
</dbReference>
<comment type="caution">
    <text evidence="2">The sequence shown here is derived from an EMBL/GenBank/DDBJ whole genome shotgun (WGS) entry which is preliminary data.</text>
</comment>
<protein>
    <submittedName>
        <fullName evidence="2">Uncharacterized protein</fullName>
    </submittedName>
</protein>
<evidence type="ECO:0000313" key="3">
    <source>
        <dbReference type="Proteomes" id="UP001221898"/>
    </source>
</evidence>
<feature type="region of interest" description="Disordered" evidence="1">
    <location>
        <begin position="67"/>
        <end position="127"/>
    </location>
</feature>
<feature type="compositionally biased region" description="Basic and acidic residues" evidence="1">
    <location>
        <begin position="102"/>
        <end position="113"/>
    </location>
</feature>
<dbReference type="Proteomes" id="UP001221898">
    <property type="component" value="Unassembled WGS sequence"/>
</dbReference>
<sequence length="127" mass="13213">MGRVGDTSTQWLHGSLESSAAHLFSSAREPSLQNNNNSRVARVPRDTGLFGASIYGRKHIETGLGGQHLGDASCSATLQRPSVPPCSRSSSSGGQRTAVARQAERSGGSREPCRSGATLPPPVDAVT</sequence>